<dbReference type="AlphaFoldDB" id="Q161V8"/>
<dbReference type="STRING" id="375451.RD1_3767"/>
<dbReference type="eggNOG" id="ENOG5031A3B">
    <property type="taxonomic scope" value="Bacteria"/>
</dbReference>
<feature type="region of interest" description="Disordered" evidence="1">
    <location>
        <begin position="81"/>
        <end position="111"/>
    </location>
</feature>
<dbReference type="Proteomes" id="UP000007029">
    <property type="component" value="Chromosome"/>
</dbReference>
<dbReference type="EMBL" id="CP000362">
    <property type="protein sequence ID" value="ABG33235.1"/>
    <property type="molecule type" value="Genomic_DNA"/>
</dbReference>
<evidence type="ECO:0000313" key="3">
    <source>
        <dbReference type="Proteomes" id="UP000007029"/>
    </source>
</evidence>
<name>Q161V8_ROSDO</name>
<dbReference type="KEGG" id="rde:RD1_3767"/>
<keyword evidence="3" id="KW-1185">Reference proteome</keyword>
<proteinExistence type="predicted"/>
<accession>Q161V8</accession>
<evidence type="ECO:0000256" key="1">
    <source>
        <dbReference type="SAM" id="MobiDB-lite"/>
    </source>
</evidence>
<evidence type="ECO:0000313" key="2">
    <source>
        <dbReference type="EMBL" id="ABG33235.1"/>
    </source>
</evidence>
<dbReference type="HOGENOM" id="CLU_647022_0_0_5"/>
<feature type="region of interest" description="Disordered" evidence="1">
    <location>
        <begin position="209"/>
        <end position="230"/>
    </location>
</feature>
<organism evidence="2 3">
    <name type="scientific">Roseobacter denitrificans (strain ATCC 33942 / OCh 114)</name>
    <name type="common">Erythrobacter sp. (strain OCh 114)</name>
    <name type="synonym">Roseobacter denitrificans</name>
    <dbReference type="NCBI Taxonomy" id="375451"/>
    <lineage>
        <taxon>Bacteria</taxon>
        <taxon>Pseudomonadati</taxon>
        <taxon>Pseudomonadota</taxon>
        <taxon>Alphaproteobacteria</taxon>
        <taxon>Rhodobacterales</taxon>
        <taxon>Roseobacteraceae</taxon>
        <taxon>Roseobacter</taxon>
    </lineage>
</organism>
<feature type="region of interest" description="Disordered" evidence="1">
    <location>
        <begin position="1"/>
        <end position="52"/>
    </location>
</feature>
<sequence>MRQKRWSITLSRMKCMVQPSKKRNKAMKSRPQPDRRTPGRAGHALQAKADQSASVHRLSALQRMADSGAQNAPVLQAFAETAADDPPQWRLSDSRKSGVPQDKSGGGSALYATPEIIKDGDDKLLAASSAIGLTQTADLMELEGNDIYRVAPYLREKAIADVDHDRTKKLKEINTGEKPDDMGVTDDDMLAMWTDCGKVARTIMGAQDTGRTPKATTNIGDSKASNSPEAYSNEMFPKAIKAFYGSDVSEGHLTKGVHYRSIGPFSWFIKPRSGKSARRMYYALGEEGRTAFDKHVGINRYANPEIGGAYTMVTQKDMPGFASSGKTWNFHWGGVVAKDGADNVTLESYAVSAANNIREAKETMSGKELAAEIKRLREWAADFVDRSWAFQMYGTKAEDGQTFHDEHLASGTHGNRATTFSAKP</sequence>
<gene>
    <name evidence="2" type="ordered locus">RD1_3767</name>
</gene>
<dbReference type="OrthoDB" id="292792at2"/>
<protein>
    <submittedName>
        <fullName evidence="2">Uncharacterized protein</fullName>
    </submittedName>
</protein>
<feature type="compositionally biased region" description="Polar residues" evidence="1">
    <location>
        <begin position="214"/>
        <end position="230"/>
    </location>
</feature>
<reference evidence="2 3" key="1">
    <citation type="journal article" date="2007" name="J. Bacteriol.">
        <title>The complete genome sequence of Roseobacter denitrificans reveals a mixotrophic rather than photosynthetic metabolism.</title>
        <authorList>
            <person name="Swingley W.D."/>
            <person name="Sadekar S."/>
            <person name="Mastrian S.D."/>
            <person name="Matthies H.J."/>
            <person name="Hao J."/>
            <person name="Ramos H."/>
            <person name="Acharya C.R."/>
            <person name="Conrad A.L."/>
            <person name="Taylor H.L."/>
            <person name="Dejesa L.C."/>
            <person name="Shah M.K."/>
            <person name="O'huallachain M.E."/>
            <person name="Lince M.T."/>
            <person name="Blankenship R.E."/>
            <person name="Beatty J.T."/>
            <person name="Touchman J.W."/>
        </authorList>
    </citation>
    <scope>NUCLEOTIDE SEQUENCE [LARGE SCALE GENOMIC DNA]</scope>
    <source>
        <strain evidence="3">ATCC 33942 / OCh 114</strain>
    </source>
</reference>
<feature type="compositionally biased region" description="Polar residues" evidence="1">
    <location>
        <begin position="1"/>
        <end position="10"/>
    </location>
</feature>